<feature type="domain" description="Ice-binding protein C-terminal" evidence="2">
    <location>
        <begin position="228"/>
        <end position="252"/>
    </location>
</feature>
<dbReference type="NCBIfam" id="TIGR02595">
    <property type="entry name" value="PEP_CTERM"/>
    <property type="match status" value="1"/>
</dbReference>
<dbReference type="InterPro" id="IPR013424">
    <property type="entry name" value="Ice-binding_C"/>
</dbReference>
<proteinExistence type="predicted"/>
<organism evidence="3 4">
    <name type="scientific">[Empedobacter] haloabium</name>
    <dbReference type="NCBI Taxonomy" id="592317"/>
    <lineage>
        <taxon>Bacteria</taxon>
        <taxon>Pseudomonadati</taxon>
        <taxon>Pseudomonadota</taxon>
        <taxon>Betaproteobacteria</taxon>
        <taxon>Burkholderiales</taxon>
        <taxon>Oxalobacteraceae</taxon>
        <taxon>Telluria group</taxon>
        <taxon>Telluria group incertae sedis</taxon>
    </lineage>
</organism>
<sequence>MKFAITAACVAALLAGTSASAATPTSASISIANAAIHVFDLTPDDGNAAGYSIQKVYTGLNIYLNQDEGAGVMASASPTGAATIARDSHMMQASAGWTGTLGEITLTTSSGNSAGYSSADAWHAFTIRVAPHTAFAFTALVTVADGRNTPGSFSKVGVWLDVLGLVNPQHDIRYELERGSWDPASGNATPDFSLQQDFSVSYVNLTDSAQDLSFTYRLFSDVRYAVAPVPEPATYLMLGVGLLAIGAQAARRHRAA</sequence>
<feature type="chain" id="PRO_5045860124" evidence="1">
    <location>
        <begin position="22"/>
        <end position="256"/>
    </location>
</feature>
<dbReference type="Proteomes" id="UP000321323">
    <property type="component" value="Chromosome"/>
</dbReference>
<name>A0ABZ1UGM1_9BURK</name>
<evidence type="ECO:0000313" key="4">
    <source>
        <dbReference type="Proteomes" id="UP000321323"/>
    </source>
</evidence>
<evidence type="ECO:0000256" key="1">
    <source>
        <dbReference type="SAM" id="SignalP"/>
    </source>
</evidence>
<accession>A0ABZ1UGM1</accession>
<keyword evidence="4" id="KW-1185">Reference proteome</keyword>
<dbReference type="Pfam" id="PF07589">
    <property type="entry name" value="PEP-CTERM"/>
    <property type="match status" value="1"/>
</dbReference>
<reference evidence="3 4" key="1">
    <citation type="journal article" date="2019" name="Int. J. Syst. Evol. Microbiol.">
        <title>The Draft Whole-Genome Sequence of the Antibiotic Producer Empedobacter haloabium ATCC 31962 Provides Indications for Its Taxonomic Reclassification.</title>
        <authorList>
            <person name="Miess H."/>
            <person name="Arlt P."/>
            <person name="Apel A.K."/>
            <person name="Weber T."/>
            <person name="Nieselt K."/>
            <person name="Hanssen F."/>
            <person name="Czemmel S."/>
            <person name="Nahnsen S."/>
            <person name="Gross H."/>
        </authorList>
    </citation>
    <scope>NUCLEOTIDE SEQUENCE [LARGE SCALE GENOMIC DNA]</scope>
    <source>
        <strain evidence="3 4">ATCC 31962</strain>
    </source>
</reference>
<evidence type="ECO:0000259" key="2">
    <source>
        <dbReference type="Pfam" id="PF07589"/>
    </source>
</evidence>
<dbReference type="EMBL" id="CP136508">
    <property type="protein sequence ID" value="WUR11843.1"/>
    <property type="molecule type" value="Genomic_DNA"/>
</dbReference>
<keyword evidence="1" id="KW-0732">Signal</keyword>
<evidence type="ECO:0000313" key="3">
    <source>
        <dbReference type="EMBL" id="WUR11843.1"/>
    </source>
</evidence>
<protein>
    <submittedName>
        <fullName evidence="3">PEP-CTERM sorting domain-containing protein</fullName>
    </submittedName>
</protein>
<gene>
    <name evidence="3" type="ORF">E7V67_019360</name>
</gene>
<feature type="signal peptide" evidence="1">
    <location>
        <begin position="1"/>
        <end position="21"/>
    </location>
</feature>